<dbReference type="CDD" id="cd19501">
    <property type="entry name" value="RecA-like_FtsH"/>
    <property type="match status" value="1"/>
</dbReference>
<dbReference type="STRING" id="1802401.A3B21_03905"/>
<feature type="binding site" evidence="15">
    <location>
        <position position="429"/>
    </location>
    <ligand>
        <name>Zn(2+)</name>
        <dbReference type="ChEBI" id="CHEBI:29105"/>
        <note>catalytic</note>
    </ligand>
</feature>
<evidence type="ECO:0000256" key="14">
    <source>
        <dbReference type="ARBA" id="ARBA00061570"/>
    </source>
</evidence>
<comment type="subunit">
    <text evidence="15">Homohexamer.</text>
</comment>
<keyword evidence="10 15" id="KW-0067">ATP-binding</keyword>
<feature type="transmembrane region" description="Helical" evidence="15">
    <location>
        <begin position="106"/>
        <end position="130"/>
    </location>
</feature>
<dbReference type="InterPro" id="IPR005936">
    <property type="entry name" value="FtsH"/>
</dbReference>
<dbReference type="GO" id="GO:0005524">
    <property type="term" value="F:ATP binding"/>
    <property type="evidence" value="ECO:0007669"/>
    <property type="project" value="UniProtKB-UniRule"/>
</dbReference>
<dbReference type="GO" id="GO:0004176">
    <property type="term" value="F:ATP-dependent peptidase activity"/>
    <property type="evidence" value="ECO:0007669"/>
    <property type="project" value="InterPro"/>
</dbReference>
<dbReference type="FunFam" id="3.40.50.300:FF:000001">
    <property type="entry name" value="ATP-dependent zinc metalloprotease FtsH"/>
    <property type="match status" value="1"/>
</dbReference>
<dbReference type="GO" id="GO:0016887">
    <property type="term" value="F:ATP hydrolysis activity"/>
    <property type="evidence" value="ECO:0007669"/>
    <property type="project" value="UniProtKB-UniRule"/>
</dbReference>
<dbReference type="InterPro" id="IPR003593">
    <property type="entry name" value="AAA+_ATPase"/>
</dbReference>
<dbReference type="Gene3D" id="1.20.58.760">
    <property type="entry name" value="Peptidase M41"/>
    <property type="match status" value="1"/>
</dbReference>
<evidence type="ECO:0000256" key="12">
    <source>
        <dbReference type="ARBA" id="ARBA00023049"/>
    </source>
</evidence>
<dbReference type="Gene3D" id="1.10.8.60">
    <property type="match status" value="1"/>
</dbReference>
<reference evidence="18 19" key="1">
    <citation type="journal article" date="2016" name="Nat. Commun.">
        <title>Thousands of microbial genomes shed light on interconnected biogeochemical processes in an aquifer system.</title>
        <authorList>
            <person name="Anantharaman K."/>
            <person name="Brown C.T."/>
            <person name="Hug L.A."/>
            <person name="Sharon I."/>
            <person name="Castelle C.J."/>
            <person name="Probst A.J."/>
            <person name="Thomas B.C."/>
            <person name="Singh A."/>
            <person name="Wilkins M.J."/>
            <person name="Karaoz U."/>
            <person name="Brodie E.L."/>
            <person name="Williams K.H."/>
            <person name="Hubbard S.S."/>
            <person name="Banfield J.F."/>
        </authorList>
    </citation>
    <scope>NUCLEOTIDE SEQUENCE [LARGE SCALE GENOMIC DNA]</scope>
</reference>
<keyword evidence="3 15" id="KW-1003">Cell membrane</keyword>
<evidence type="ECO:0000313" key="18">
    <source>
        <dbReference type="EMBL" id="OGL81486.1"/>
    </source>
</evidence>
<dbReference type="Gene3D" id="3.40.50.300">
    <property type="entry name" value="P-loop containing nucleotide triphosphate hydrolases"/>
    <property type="match status" value="1"/>
</dbReference>
<keyword evidence="18" id="KW-0132">Cell division</keyword>
<dbReference type="AlphaFoldDB" id="A0A1F7UTA2"/>
<evidence type="ECO:0000256" key="8">
    <source>
        <dbReference type="ARBA" id="ARBA00022801"/>
    </source>
</evidence>
<dbReference type="Pfam" id="PF00004">
    <property type="entry name" value="AAA"/>
    <property type="match status" value="1"/>
</dbReference>
<keyword evidence="8 15" id="KW-0378">Hydrolase</keyword>
<dbReference type="Proteomes" id="UP000176897">
    <property type="component" value="Unassembled WGS sequence"/>
</dbReference>
<evidence type="ECO:0000256" key="2">
    <source>
        <dbReference type="ARBA" id="ARBA00010044"/>
    </source>
</evidence>
<dbReference type="InterPro" id="IPR011546">
    <property type="entry name" value="Pept_M41_FtsH_extracell"/>
</dbReference>
<keyword evidence="6 15" id="KW-0479">Metal-binding</keyword>
<dbReference type="Pfam" id="PF06480">
    <property type="entry name" value="FtsH_ext"/>
    <property type="match status" value="1"/>
</dbReference>
<evidence type="ECO:0000256" key="3">
    <source>
        <dbReference type="ARBA" id="ARBA00022475"/>
    </source>
</evidence>
<dbReference type="FunFam" id="1.10.8.60:FF:000001">
    <property type="entry name" value="ATP-dependent zinc metalloprotease FtsH"/>
    <property type="match status" value="1"/>
</dbReference>
<dbReference type="Pfam" id="PF01434">
    <property type="entry name" value="Peptidase_M41"/>
    <property type="match status" value="1"/>
</dbReference>
<evidence type="ECO:0000256" key="4">
    <source>
        <dbReference type="ARBA" id="ARBA00022670"/>
    </source>
</evidence>
<comment type="similarity">
    <text evidence="16">Belongs to the AAA ATPase family.</text>
</comment>
<keyword evidence="4 15" id="KW-0645">Protease</keyword>
<evidence type="ECO:0000256" key="6">
    <source>
        <dbReference type="ARBA" id="ARBA00022723"/>
    </source>
</evidence>
<evidence type="ECO:0000256" key="16">
    <source>
        <dbReference type="RuleBase" id="RU003651"/>
    </source>
</evidence>
<name>A0A1F7UTA2_9BACT</name>
<dbReference type="GO" id="GO:0030163">
    <property type="term" value="P:protein catabolic process"/>
    <property type="evidence" value="ECO:0007669"/>
    <property type="project" value="UniProtKB-UniRule"/>
</dbReference>
<comment type="caution">
    <text evidence="18">The sequence shown here is derived from an EMBL/GenBank/DDBJ whole genome shotgun (WGS) entry which is preliminary data.</text>
</comment>
<proteinExistence type="inferred from homology"/>
<dbReference type="PANTHER" id="PTHR23076">
    <property type="entry name" value="METALLOPROTEASE M41 FTSH"/>
    <property type="match status" value="1"/>
</dbReference>
<evidence type="ECO:0000256" key="5">
    <source>
        <dbReference type="ARBA" id="ARBA00022692"/>
    </source>
</evidence>
<keyword evidence="5 15" id="KW-0812">Transmembrane</keyword>
<evidence type="ECO:0000256" key="7">
    <source>
        <dbReference type="ARBA" id="ARBA00022741"/>
    </source>
</evidence>
<comment type="function">
    <text evidence="15">Acts as a processive, ATP-dependent zinc metallopeptidase for both cytoplasmic and membrane proteins. Plays a role in the quality control of integral membrane proteins.</text>
</comment>
<feature type="domain" description="AAA+ ATPase" evidence="17">
    <location>
        <begin position="195"/>
        <end position="334"/>
    </location>
</feature>
<keyword evidence="7 15" id="KW-0547">Nucleotide-binding</keyword>
<organism evidence="18 19">
    <name type="scientific">Candidatus Uhrbacteria bacterium RIFCSPLOWO2_01_FULL_47_24</name>
    <dbReference type="NCBI Taxonomy" id="1802401"/>
    <lineage>
        <taxon>Bacteria</taxon>
        <taxon>Candidatus Uhriibacteriota</taxon>
    </lineage>
</organism>
<dbReference type="SUPFAM" id="SSF52540">
    <property type="entry name" value="P-loop containing nucleoside triphosphate hydrolases"/>
    <property type="match status" value="1"/>
</dbReference>
<dbReference type="GO" id="GO:0051301">
    <property type="term" value="P:cell division"/>
    <property type="evidence" value="ECO:0007669"/>
    <property type="project" value="UniProtKB-KW"/>
</dbReference>
<evidence type="ECO:0000256" key="11">
    <source>
        <dbReference type="ARBA" id="ARBA00022989"/>
    </source>
</evidence>
<gene>
    <name evidence="15" type="primary">ftsH</name>
    <name evidence="18" type="ORF">A3B21_03905</name>
</gene>
<dbReference type="InterPro" id="IPR000642">
    <property type="entry name" value="Peptidase_M41"/>
</dbReference>
<dbReference type="PROSITE" id="PS00674">
    <property type="entry name" value="AAA"/>
    <property type="match status" value="1"/>
</dbReference>
<dbReference type="NCBIfam" id="TIGR01241">
    <property type="entry name" value="FtsH_fam"/>
    <property type="match status" value="1"/>
</dbReference>
<dbReference type="SUPFAM" id="SSF140990">
    <property type="entry name" value="FtsH protease domain-like"/>
    <property type="match status" value="1"/>
</dbReference>
<evidence type="ECO:0000256" key="9">
    <source>
        <dbReference type="ARBA" id="ARBA00022833"/>
    </source>
</evidence>
<dbReference type="InterPro" id="IPR041569">
    <property type="entry name" value="AAA_lid_3"/>
</dbReference>
<feature type="binding site" evidence="15">
    <location>
        <position position="501"/>
    </location>
    <ligand>
        <name>Zn(2+)</name>
        <dbReference type="ChEBI" id="CHEBI:29105"/>
        <note>catalytic</note>
    </ligand>
</feature>
<accession>A0A1F7UTA2</accession>
<evidence type="ECO:0000256" key="15">
    <source>
        <dbReference type="HAMAP-Rule" id="MF_01458"/>
    </source>
</evidence>
<comment type="similarity">
    <text evidence="2 15">In the C-terminal section; belongs to the peptidase M41 family.</text>
</comment>
<dbReference type="GO" id="GO:0005886">
    <property type="term" value="C:plasma membrane"/>
    <property type="evidence" value="ECO:0007669"/>
    <property type="project" value="UniProtKB-SubCell"/>
</dbReference>
<evidence type="ECO:0000256" key="10">
    <source>
        <dbReference type="ARBA" id="ARBA00022840"/>
    </source>
</evidence>
<comment type="caution">
    <text evidence="15">Lacks conserved residue(s) required for the propagation of feature annotation.</text>
</comment>
<feature type="binding site" evidence="15">
    <location>
        <begin position="203"/>
        <end position="210"/>
    </location>
    <ligand>
        <name>ATP</name>
        <dbReference type="ChEBI" id="CHEBI:30616"/>
    </ligand>
</feature>
<comment type="similarity">
    <text evidence="14 15">In the central section; belongs to the AAA ATPase family.</text>
</comment>
<dbReference type="EC" id="3.4.24.-" evidence="15"/>
<evidence type="ECO:0000256" key="13">
    <source>
        <dbReference type="ARBA" id="ARBA00023136"/>
    </source>
</evidence>
<evidence type="ECO:0000256" key="1">
    <source>
        <dbReference type="ARBA" id="ARBA00004370"/>
    </source>
</evidence>
<dbReference type="EMBL" id="MGEJ01000005">
    <property type="protein sequence ID" value="OGL81486.1"/>
    <property type="molecule type" value="Genomic_DNA"/>
</dbReference>
<sequence>MPTLFRNFILFILALLVIAGVLSTFQMGGATAERIDVGKLITQVRSGEVRRIEIKGDSLLIELKSGAKEVAQKESGESLSSLLKNYGVAPEAVQGIEVAVKRQSGFGYWISVLLPFLIPFFLIGLVIFFMMRQVQGVNNRAMSFGQSGAREVTPEAKNRVAFKDVAGLEESKEELREIVEFLKNPKKFTVLGAKIPKGVLLMGSPGTGKTLLARAVAGEANVPFFHIAGSEFVEMFVGVGASRVRDLFRKAKKAAPCILFIDEIDAVGRQRGSGLGGSHDEREQTLNQILVEMDGFDPHVGIIVMAATNRPDILDPALLRPGRFDRRVVLDLPDIKDREEILKIHARGKPLAKNVNLKTIAQRTPGFSGADLANLINEGAILTARRNKKEVGMAEMIEAIEKVMLGPERKSHILSENEKKVTAYHEGGHAIVGHELPGADPVRKISIVSRGRAAGYTLKLPSEDRHLKTRAEFLDEIAALLGGYVAEHEVFGDVTTGASNDLKVATGLAKKLVTEYGMSETLGPRTFGERDELIFLGREITEQRDYSEEIARVIDQEIDKIIRGARYTAERVIREKRDILNRIVARLLEKETIEQEEFDSFFTSGKAEVEKKAKGPQKMIKKSARIIPQLGGAVV</sequence>
<dbReference type="GO" id="GO:0004222">
    <property type="term" value="F:metalloendopeptidase activity"/>
    <property type="evidence" value="ECO:0007669"/>
    <property type="project" value="InterPro"/>
</dbReference>
<keyword evidence="18" id="KW-0131">Cell cycle</keyword>
<dbReference type="FunFam" id="1.20.58.760:FF:000001">
    <property type="entry name" value="ATP-dependent zinc metalloprotease FtsH"/>
    <property type="match status" value="1"/>
</dbReference>
<feature type="binding site" evidence="15">
    <location>
        <position position="425"/>
    </location>
    <ligand>
        <name>Zn(2+)</name>
        <dbReference type="ChEBI" id="CHEBI:29105"/>
        <note>catalytic</note>
    </ligand>
</feature>
<comment type="subcellular location">
    <subcellularLocation>
        <location evidence="15">Cell membrane</location>
        <topology evidence="15">Multi-pass membrane protein</topology>
        <orientation evidence="15">Cytoplasmic side</orientation>
    </subcellularLocation>
    <subcellularLocation>
        <location evidence="1">Membrane</location>
    </subcellularLocation>
</comment>
<protein>
    <recommendedName>
        <fullName evidence="15">ATP-dependent zinc metalloprotease FtsH</fullName>
        <ecNumber evidence="15">3.4.24.-</ecNumber>
    </recommendedName>
</protein>
<dbReference type="PANTHER" id="PTHR23076:SF97">
    <property type="entry name" value="ATP-DEPENDENT ZINC METALLOPROTEASE YME1L1"/>
    <property type="match status" value="1"/>
</dbReference>
<keyword evidence="12 15" id="KW-0482">Metalloprotease</keyword>
<evidence type="ECO:0000259" key="17">
    <source>
        <dbReference type="SMART" id="SM00382"/>
    </source>
</evidence>
<comment type="cofactor">
    <cofactor evidence="15">
        <name>Zn(2+)</name>
        <dbReference type="ChEBI" id="CHEBI:29105"/>
    </cofactor>
    <text evidence="15">Binds 1 zinc ion per subunit.</text>
</comment>
<dbReference type="GO" id="GO:0008270">
    <property type="term" value="F:zinc ion binding"/>
    <property type="evidence" value="ECO:0007669"/>
    <property type="project" value="UniProtKB-UniRule"/>
</dbReference>
<dbReference type="InterPro" id="IPR027417">
    <property type="entry name" value="P-loop_NTPase"/>
</dbReference>
<dbReference type="SMART" id="SM00382">
    <property type="entry name" value="AAA"/>
    <property type="match status" value="1"/>
</dbReference>
<feature type="active site" evidence="15">
    <location>
        <position position="426"/>
    </location>
</feature>
<dbReference type="HAMAP" id="MF_01458">
    <property type="entry name" value="FtsH"/>
    <property type="match status" value="1"/>
</dbReference>
<dbReference type="GO" id="GO:0006508">
    <property type="term" value="P:proteolysis"/>
    <property type="evidence" value="ECO:0007669"/>
    <property type="project" value="UniProtKB-KW"/>
</dbReference>
<dbReference type="InterPro" id="IPR003960">
    <property type="entry name" value="ATPase_AAA_CS"/>
</dbReference>
<evidence type="ECO:0000313" key="19">
    <source>
        <dbReference type="Proteomes" id="UP000176897"/>
    </source>
</evidence>
<keyword evidence="11 15" id="KW-1133">Transmembrane helix</keyword>
<keyword evidence="13 15" id="KW-0472">Membrane</keyword>
<keyword evidence="9 15" id="KW-0862">Zinc</keyword>
<dbReference type="Pfam" id="PF17862">
    <property type="entry name" value="AAA_lid_3"/>
    <property type="match status" value="1"/>
</dbReference>
<dbReference type="InterPro" id="IPR037219">
    <property type="entry name" value="Peptidase_M41-like"/>
</dbReference>
<dbReference type="InterPro" id="IPR003959">
    <property type="entry name" value="ATPase_AAA_core"/>
</dbReference>